<dbReference type="KEGG" id="bhk:B4U37_12215"/>
<dbReference type="PANTHER" id="PTHR13604:SF0">
    <property type="entry name" value="ABASIC SITE PROCESSING PROTEIN HMCES"/>
    <property type="match status" value="1"/>
</dbReference>
<evidence type="ECO:0000256" key="1">
    <source>
        <dbReference type="ARBA" id="ARBA00008136"/>
    </source>
</evidence>
<dbReference type="EC" id="3.4.-.-" evidence="8"/>
<reference evidence="9 11" key="1">
    <citation type="submission" date="2017-04" db="EMBL/GenBank/DDBJ databases">
        <title>Complete Genome Sequence of the Bacillus horikoshii 20a strain from Cuatro Cienegas, Coahuila, Mexico.</title>
        <authorList>
            <person name="Zarza E."/>
            <person name="Alcaraz L.D."/>
            <person name="Aguilar-Salinas B."/>
            <person name="Islas A."/>
            <person name="Olmedo-Alvarez G."/>
        </authorList>
    </citation>
    <scope>NUCLEOTIDE SEQUENCE [LARGE SCALE GENOMIC DNA]</scope>
    <source>
        <strain evidence="9 11">20a</strain>
    </source>
</reference>
<dbReference type="GO" id="GO:0016829">
    <property type="term" value="F:lyase activity"/>
    <property type="evidence" value="ECO:0007669"/>
    <property type="project" value="UniProtKB-KW"/>
</dbReference>
<dbReference type="GeneID" id="96739186"/>
<evidence type="ECO:0000313" key="11">
    <source>
        <dbReference type="Proteomes" id="UP000195573"/>
    </source>
</evidence>
<dbReference type="AlphaFoldDB" id="A0A1Y0CNF3"/>
<evidence type="ECO:0000313" key="12">
    <source>
        <dbReference type="Proteomes" id="UP000323393"/>
    </source>
</evidence>
<dbReference type="GO" id="GO:0106300">
    <property type="term" value="P:protein-DNA covalent cross-linking repair"/>
    <property type="evidence" value="ECO:0007669"/>
    <property type="project" value="InterPro"/>
</dbReference>
<evidence type="ECO:0000256" key="5">
    <source>
        <dbReference type="ARBA" id="ARBA00023124"/>
    </source>
</evidence>
<evidence type="ECO:0000256" key="3">
    <source>
        <dbReference type="ARBA" id="ARBA00022763"/>
    </source>
</evidence>
<dbReference type="Proteomes" id="UP000323393">
    <property type="component" value="Unassembled WGS sequence"/>
</dbReference>
<name>A0A1Y0CNF3_9BACI</name>
<comment type="similarity">
    <text evidence="1 8">Belongs to the SOS response-associated peptidase family.</text>
</comment>
<dbReference type="EMBL" id="VTEU01000005">
    <property type="protein sequence ID" value="TYS58149.1"/>
    <property type="molecule type" value="Genomic_DNA"/>
</dbReference>
<dbReference type="InterPro" id="IPR003738">
    <property type="entry name" value="SRAP"/>
</dbReference>
<keyword evidence="5" id="KW-0190">Covalent protein-DNA linkage</keyword>
<evidence type="ECO:0000256" key="6">
    <source>
        <dbReference type="ARBA" id="ARBA00023125"/>
    </source>
</evidence>
<keyword evidence="3" id="KW-0227">DNA damage</keyword>
<sequence length="221" mass="25776">MCGRFSLTTELHKLEERFFLENAKNLEYQISYNIAPGQPILAIVQGEFKNRAGYLHWGLVPSFAKDKKIGYKMINARAETLHEKVSFRKLLERKRCIIPADGFYEWKKQNGEKKPIRFTQTNEQPFAFAGLWDRWVTKDEEMVSCTLVTTRPNKLVEGVHDRMPVILKEEHEKIWLSRQELTRSEISDMLQPFEADHMQAYEVSAVVNSPRNNGPECIESL</sequence>
<evidence type="ECO:0000256" key="8">
    <source>
        <dbReference type="RuleBase" id="RU364100"/>
    </source>
</evidence>
<dbReference type="Pfam" id="PF02586">
    <property type="entry name" value="SRAP"/>
    <property type="match status" value="1"/>
</dbReference>
<dbReference type="GO" id="GO:0008233">
    <property type="term" value="F:peptidase activity"/>
    <property type="evidence" value="ECO:0007669"/>
    <property type="project" value="UniProtKB-KW"/>
</dbReference>
<dbReference type="Proteomes" id="UP000195573">
    <property type="component" value="Chromosome"/>
</dbReference>
<dbReference type="PANTHER" id="PTHR13604">
    <property type="entry name" value="DC12-RELATED"/>
    <property type="match status" value="1"/>
</dbReference>
<dbReference type="Gene3D" id="3.90.1680.10">
    <property type="entry name" value="SOS response associated peptidase-like"/>
    <property type="match status" value="1"/>
</dbReference>
<dbReference type="GO" id="GO:0006508">
    <property type="term" value="P:proteolysis"/>
    <property type="evidence" value="ECO:0007669"/>
    <property type="project" value="UniProtKB-KW"/>
</dbReference>
<reference evidence="10 12" key="2">
    <citation type="submission" date="2019-08" db="EMBL/GenBank/DDBJ databases">
        <title>Bacillus genomes from the desert of Cuatro Cienegas, Coahuila.</title>
        <authorList>
            <person name="Olmedo-Alvarez G."/>
        </authorList>
    </citation>
    <scope>NUCLEOTIDE SEQUENCE [LARGE SCALE GENOMIC DNA]</scope>
    <source>
        <strain evidence="10 12">CH88_3T</strain>
    </source>
</reference>
<keyword evidence="11" id="KW-1185">Reference proteome</keyword>
<evidence type="ECO:0000313" key="9">
    <source>
        <dbReference type="EMBL" id="ART76759.1"/>
    </source>
</evidence>
<evidence type="ECO:0000256" key="4">
    <source>
        <dbReference type="ARBA" id="ARBA00022801"/>
    </source>
</evidence>
<proteinExistence type="inferred from homology"/>
<evidence type="ECO:0000313" key="10">
    <source>
        <dbReference type="EMBL" id="TYS58149.1"/>
    </source>
</evidence>
<dbReference type="EMBL" id="CP020880">
    <property type="protein sequence ID" value="ART76759.1"/>
    <property type="molecule type" value="Genomic_DNA"/>
</dbReference>
<dbReference type="InterPro" id="IPR036590">
    <property type="entry name" value="SRAP-like"/>
</dbReference>
<keyword evidence="7" id="KW-0456">Lyase</keyword>
<dbReference type="GO" id="GO:0003697">
    <property type="term" value="F:single-stranded DNA binding"/>
    <property type="evidence" value="ECO:0007669"/>
    <property type="project" value="InterPro"/>
</dbReference>
<accession>A0A1Y0CNF3</accession>
<organism evidence="10 12">
    <name type="scientific">Sutcliffiella horikoshii</name>
    <dbReference type="NCBI Taxonomy" id="79883"/>
    <lineage>
        <taxon>Bacteria</taxon>
        <taxon>Bacillati</taxon>
        <taxon>Bacillota</taxon>
        <taxon>Bacilli</taxon>
        <taxon>Bacillales</taxon>
        <taxon>Bacillaceae</taxon>
        <taxon>Sutcliffiella</taxon>
    </lineage>
</organism>
<gene>
    <name evidence="9" type="ORF">B4U37_12215</name>
    <name evidence="10" type="ORF">FZC74_14255</name>
</gene>
<evidence type="ECO:0000256" key="2">
    <source>
        <dbReference type="ARBA" id="ARBA00022670"/>
    </source>
</evidence>
<dbReference type="SUPFAM" id="SSF143081">
    <property type="entry name" value="BB1717-like"/>
    <property type="match status" value="1"/>
</dbReference>
<keyword evidence="4 8" id="KW-0378">Hydrolase</keyword>
<evidence type="ECO:0000256" key="7">
    <source>
        <dbReference type="ARBA" id="ARBA00023239"/>
    </source>
</evidence>
<dbReference type="RefSeq" id="WP_088018463.1">
    <property type="nucleotide sequence ID" value="NZ_CP020880.1"/>
</dbReference>
<keyword evidence="6" id="KW-0238">DNA-binding</keyword>
<keyword evidence="2 8" id="KW-0645">Protease</keyword>
<protein>
    <recommendedName>
        <fullName evidence="8">Abasic site processing protein</fullName>
        <ecNumber evidence="8">3.4.-.-</ecNumber>
    </recommendedName>
</protein>